<reference evidence="1" key="1">
    <citation type="submission" date="2021-02" db="EMBL/GenBank/DDBJ databases">
        <authorList>
            <consortium name="DOE Joint Genome Institute"/>
            <person name="Ahrendt S."/>
            <person name="Looney B.P."/>
            <person name="Miyauchi S."/>
            <person name="Morin E."/>
            <person name="Drula E."/>
            <person name="Courty P.E."/>
            <person name="Chicoki N."/>
            <person name="Fauchery L."/>
            <person name="Kohler A."/>
            <person name="Kuo A."/>
            <person name="Labutti K."/>
            <person name="Pangilinan J."/>
            <person name="Lipzen A."/>
            <person name="Riley R."/>
            <person name="Andreopoulos W."/>
            <person name="He G."/>
            <person name="Johnson J."/>
            <person name="Barry K.W."/>
            <person name="Grigoriev I.V."/>
            <person name="Nagy L."/>
            <person name="Hibbett D."/>
            <person name="Henrissat B."/>
            <person name="Matheny P.B."/>
            <person name="Labbe J."/>
            <person name="Martin F."/>
        </authorList>
    </citation>
    <scope>NUCLEOTIDE SEQUENCE</scope>
    <source>
        <strain evidence="1">EC-137</strain>
    </source>
</reference>
<protein>
    <submittedName>
        <fullName evidence="1">Uncharacterized protein</fullName>
    </submittedName>
</protein>
<accession>A0ACB8Q9G6</accession>
<keyword evidence="2" id="KW-1185">Reference proteome</keyword>
<sequence>MGTGPITELPTYNYIHLNALYSTQSLLHAARAHVVTLPLLKRLCIQFNRLVITDVTTAEDLFVGAKTFAPRIPLNCKTFQTSYSFGSFLEEAILTANAYYDSQALHKPEIDTPRSPTSFTPPLVCFLGPCTPLPQTAVPVNPVGFGIDADRLVHSPRSASGYSSPEIPLSQAVFEPNLSKKRKAHHGTCQFSKKQKRKRYAVADAADSAAKAVGGTGLETKKGGGLKGYTSSHTRSSSPASKDGRPLLPEQLDKLGFYRYEWDTFLTHLVLNDEERVIMVLVGNPSEDNRCPPEQCWCILLQRLAKKMEAESFSQKPQALHLSMAHHCLAECLKNNKDLQRVAGFQSGTFTPAWDPSFTALFLNSVYTAGAMNFGPETCCDTHFDVRTYPGLPCAVTAFSDFNPNRAAIWFYTILKYISTSLQELPSFFLWQEFAMGML</sequence>
<dbReference type="Proteomes" id="UP000814128">
    <property type="component" value="Unassembled WGS sequence"/>
</dbReference>
<dbReference type="EMBL" id="MU273783">
    <property type="protein sequence ID" value="KAI0028180.1"/>
    <property type="molecule type" value="Genomic_DNA"/>
</dbReference>
<gene>
    <name evidence="1" type="ORF">K488DRAFT_73967</name>
</gene>
<name>A0ACB8Q9G6_9AGAM</name>
<evidence type="ECO:0000313" key="1">
    <source>
        <dbReference type="EMBL" id="KAI0028180.1"/>
    </source>
</evidence>
<evidence type="ECO:0000313" key="2">
    <source>
        <dbReference type="Proteomes" id="UP000814128"/>
    </source>
</evidence>
<proteinExistence type="predicted"/>
<organism evidence="1 2">
    <name type="scientific">Vararia minispora EC-137</name>
    <dbReference type="NCBI Taxonomy" id="1314806"/>
    <lineage>
        <taxon>Eukaryota</taxon>
        <taxon>Fungi</taxon>
        <taxon>Dikarya</taxon>
        <taxon>Basidiomycota</taxon>
        <taxon>Agaricomycotina</taxon>
        <taxon>Agaricomycetes</taxon>
        <taxon>Russulales</taxon>
        <taxon>Lachnocladiaceae</taxon>
        <taxon>Vararia</taxon>
    </lineage>
</organism>
<comment type="caution">
    <text evidence="1">The sequence shown here is derived from an EMBL/GenBank/DDBJ whole genome shotgun (WGS) entry which is preliminary data.</text>
</comment>
<reference evidence="1" key="2">
    <citation type="journal article" date="2022" name="New Phytol.">
        <title>Evolutionary transition to the ectomycorrhizal habit in the genomes of a hyperdiverse lineage of mushroom-forming fungi.</title>
        <authorList>
            <person name="Looney B."/>
            <person name="Miyauchi S."/>
            <person name="Morin E."/>
            <person name="Drula E."/>
            <person name="Courty P.E."/>
            <person name="Kohler A."/>
            <person name="Kuo A."/>
            <person name="LaButti K."/>
            <person name="Pangilinan J."/>
            <person name="Lipzen A."/>
            <person name="Riley R."/>
            <person name="Andreopoulos W."/>
            <person name="He G."/>
            <person name="Johnson J."/>
            <person name="Nolan M."/>
            <person name="Tritt A."/>
            <person name="Barry K.W."/>
            <person name="Grigoriev I.V."/>
            <person name="Nagy L.G."/>
            <person name="Hibbett D."/>
            <person name="Henrissat B."/>
            <person name="Matheny P.B."/>
            <person name="Labbe J."/>
            <person name="Martin F.M."/>
        </authorList>
    </citation>
    <scope>NUCLEOTIDE SEQUENCE</scope>
    <source>
        <strain evidence="1">EC-137</strain>
    </source>
</reference>